<reference evidence="2" key="1">
    <citation type="submission" date="2018-11" db="EMBL/GenBank/DDBJ databases">
        <authorList>
            <person name="Alioto T."/>
            <person name="Alioto T."/>
        </authorList>
    </citation>
    <scope>NUCLEOTIDE SEQUENCE</scope>
</reference>
<dbReference type="Gene3D" id="2.60.220.30">
    <property type="match status" value="2"/>
</dbReference>
<feature type="compositionally biased region" description="Basic and acidic residues" evidence="1">
    <location>
        <begin position="112"/>
        <end position="132"/>
    </location>
</feature>
<proteinExistence type="predicted"/>
<evidence type="ECO:0000313" key="2">
    <source>
        <dbReference type="EMBL" id="VDI39777.1"/>
    </source>
</evidence>
<feature type="compositionally biased region" description="Basic and acidic residues" evidence="1">
    <location>
        <begin position="742"/>
        <end position="752"/>
    </location>
</feature>
<dbReference type="InterPro" id="IPR011029">
    <property type="entry name" value="DEATH-like_dom_sf"/>
</dbReference>
<accession>A0A8B6EVN4</accession>
<dbReference type="Gene3D" id="1.10.533.10">
    <property type="entry name" value="Death Domain, Fas"/>
    <property type="match status" value="2"/>
</dbReference>
<dbReference type="EMBL" id="UYJE01005731">
    <property type="protein sequence ID" value="VDI39777.1"/>
    <property type="molecule type" value="Genomic_DNA"/>
</dbReference>
<evidence type="ECO:0000313" key="3">
    <source>
        <dbReference type="Proteomes" id="UP000596742"/>
    </source>
</evidence>
<keyword evidence="3" id="KW-1185">Reference proteome</keyword>
<gene>
    <name evidence="2" type="ORF">MGAL_10B045052</name>
</gene>
<feature type="compositionally biased region" description="Basic and acidic residues" evidence="1">
    <location>
        <begin position="143"/>
        <end position="171"/>
    </location>
</feature>
<dbReference type="SUPFAM" id="SSF47986">
    <property type="entry name" value="DEATH domain"/>
    <property type="match status" value="2"/>
</dbReference>
<feature type="compositionally biased region" description="Basic and acidic residues" evidence="1">
    <location>
        <begin position="700"/>
        <end position="735"/>
    </location>
</feature>
<comment type="caution">
    <text evidence="2">The sequence shown here is derived from an EMBL/GenBank/DDBJ whole genome shotgun (WGS) entry which is preliminary data.</text>
</comment>
<dbReference type="Proteomes" id="UP000596742">
    <property type="component" value="Unassembled WGS sequence"/>
</dbReference>
<organism evidence="2 3">
    <name type="scientific">Mytilus galloprovincialis</name>
    <name type="common">Mediterranean mussel</name>
    <dbReference type="NCBI Taxonomy" id="29158"/>
    <lineage>
        <taxon>Eukaryota</taxon>
        <taxon>Metazoa</taxon>
        <taxon>Spiralia</taxon>
        <taxon>Lophotrochozoa</taxon>
        <taxon>Mollusca</taxon>
        <taxon>Bivalvia</taxon>
        <taxon>Autobranchia</taxon>
        <taxon>Pteriomorphia</taxon>
        <taxon>Mytilida</taxon>
        <taxon>Mytiloidea</taxon>
        <taxon>Mytilidae</taxon>
        <taxon>Mytilinae</taxon>
        <taxon>Mytilus</taxon>
    </lineage>
</organism>
<feature type="region of interest" description="Disordered" evidence="1">
    <location>
        <begin position="106"/>
        <end position="172"/>
    </location>
</feature>
<protein>
    <submittedName>
        <fullName evidence="2">Uncharacterized protein</fullName>
    </submittedName>
</protein>
<evidence type="ECO:0000256" key="1">
    <source>
        <dbReference type="SAM" id="MobiDB-lite"/>
    </source>
</evidence>
<feature type="region of interest" description="Disordered" evidence="1">
    <location>
        <begin position="549"/>
        <end position="569"/>
    </location>
</feature>
<feature type="region of interest" description="Disordered" evidence="1">
    <location>
        <begin position="700"/>
        <end position="752"/>
    </location>
</feature>
<feature type="non-terminal residue" evidence="2">
    <location>
        <position position="1"/>
    </location>
</feature>
<sequence>PSTQIHLNEQFSIDLEDLTYKKTKESTNETTFDRQSKSKETNYLEEIDDGPKRLTTRSDYTSICSIDTLHLKPQDVAEQKTISANLGENVNLPTELIEEDHCAISAVSPGKSHTEHITEKKRTKDFTSESRARSLNRSTKVKTKGDDKRNKKNDSKAKTSKNKGKEDDRVNLECSILSRKEEPNETRRSVYRTNDAGNGIEIVLPSYLLPDDHYFESVVWNPEQRGLFLKENSFSHQNRFRTDIFHIYKRIPKDEQKTKGNPKSLYYPDIDSSNITVKVHIPELSQMNGLCLHFRAHVRSRKQWTIVDTQYHHQEGTVTFNCNQMDSFCIISTPREETHTVTPDGYEYVSEADSRIHVDFPLGAVSQDETVDFRVIPLNRESMACKIERNPRNCFILAISECLAVRHSVVSFNKPVDIQLPVDDLPGIDSQNVDCKYGVFKRKHKGSFWLTNLDVEERNGIPTISVNSFSEYVILKVRSDMFSKLQSLLPEEIEVAIGDKMCSADNFICFPVERYNGMESAVYGIISFKEDNGTKKDLHAIHYDPWSSRGRPQGKQLTMAGSRSAPVSRQMTAASDDVRKNKDDVNFDEIFFSDKGLLAVAQALSPDSMFKVVINLDMTKVQYEQITNDYSALTTSSRHLQLLKTALEISSNEPKIQRLTSSLRDSDETSIADKVEELYYEKMRLSRSNLERKATVVTIKSDRKESEKRQSDLNKKNDSKAKTSKNKGKEDDRVNLECSILSRKEEPNETRRSVYRTNDAGNGIEIVLPSYLLPDDHYFESVVWNPEQRGLFLKENSFSHQNRFRTDIFHIYKRIPKDEQKTKGNPKSLYYPDIDSSNITVKVHIPELSQMNGLCLHFRAHVRSRKQWTIVDTQYHHQEGTVTFNCNQMDSFCIISTPREETHTVTPDGYEYVSEADSRIHVDFPLGAVSQDETVDFRVIPLNRESMACKIERNPRNCFILAISECLAVRHSVVSFNKPVDIQLPVDDLPGIDSQNVDCKYGVFKRKHKGSFWLTNLDVEERNGIPTISVNSFSEYVILKVRSDMFSKLQSLLPEEIEVAIGDKMCCKILIFVSNRKPSSISVILECCTKDSTEEVTQRRRQMGYELLRQCPSPDFFFPVNQRIRVDVGGRFALTKHIGKGYYFLTFFPIAADNFICFPVERYNGMESAVYGIISFKEDNGTKKDLHAIHYDPWSSRGRPQGKQLTMAGSRSAPVSRQMTAASDDVRKNKDDVNFDEIFFSDKGLLAVAQALSPDSMFKVVINLDMTKVQYEQITNDYSALTTSSRHLQLLKTALEISSNEPKIQRLTSSLRDSDETSIADKVEELYYEKMRLSRSNLERKATVVTIKSDRKESEKRQSDL</sequence>
<feature type="compositionally biased region" description="Polar residues" evidence="1">
    <location>
        <begin position="555"/>
        <end position="569"/>
    </location>
</feature>
<name>A0A8B6EVN4_MYTGA</name>
<dbReference type="OrthoDB" id="6063122at2759"/>